<sequence length="105" mass="11566">VNIKGILLTVPDTSQTQPLPVWSHLCLQLDMETDERNAKFFLGSDLGEAVGVGFSGLPYEIKVVVLSSGALKAFQAFKTKRVGDSITTLVQWDVKSEEKQDDLKQ</sequence>
<accession>A0A5J4UUF2</accession>
<organism evidence="1 2">
    <name type="scientific">Streblomastix strix</name>
    <dbReference type="NCBI Taxonomy" id="222440"/>
    <lineage>
        <taxon>Eukaryota</taxon>
        <taxon>Metamonada</taxon>
        <taxon>Preaxostyla</taxon>
        <taxon>Oxymonadida</taxon>
        <taxon>Streblomastigidae</taxon>
        <taxon>Streblomastix</taxon>
    </lineage>
</organism>
<protein>
    <submittedName>
        <fullName evidence="1">Uncharacterized protein</fullName>
    </submittedName>
</protein>
<evidence type="ECO:0000313" key="1">
    <source>
        <dbReference type="EMBL" id="KAA6373561.1"/>
    </source>
</evidence>
<feature type="non-terminal residue" evidence="1">
    <location>
        <position position="1"/>
    </location>
</feature>
<comment type="caution">
    <text evidence="1">The sequence shown here is derived from an EMBL/GenBank/DDBJ whole genome shotgun (WGS) entry which is preliminary data.</text>
</comment>
<proteinExistence type="predicted"/>
<name>A0A5J4UUF2_9EUKA</name>
<dbReference type="AlphaFoldDB" id="A0A5J4UUF2"/>
<evidence type="ECO:0000313" key="2">
    <source>
        <dbReference type="Proteomes" id="UP000324800"/>
    </source>
</evidence>
<gene>
    <name evidence="1" type="ORF">EZS28_030912</name>
</gene>
<dbReference type="EMBL" id="SNRW01012641">
    <property type="protein sequence ID" value="KAA6373561.1"/>
    <property type="molecule type" value="Genomic_DNA"/>
</dbReference>
<dbReference type="Proteomes" id="UP000324800">
    <property type="component" value="Unassembled WGS sequence"/>
</dbReference>
<reference evidence="1 2" key="1">
    <citation type="submission" date="2019-03" db="EMBL/GenBank/DDBJ databases">
        <title>Single cell metagenomics reveals metabolic interactions within the superorganism composed of flagellate Streblomastix strix and complex community of Bacteroidetes bacteria on its surface.</title>
        <authorList>
            <person name="Treitli S.C."/>
            <person name="Kolisko M."/>
            <person name="Husnik F."/>
            <person name="Keeling P."/>
            <person name="Hampl V."/>
        </authorList>
    </citation>
    <scope>NUCLEOTIDE SEQUENCE [LARGE SCALE GENOMIC DNA]</scope>
    <source>
        <strain evidence="1">ST1C</strain>
    </source>
</reference>